<dbReference type="PROSITE" id="PS51257">
    <property type="entry name" value="PROKAR_LIPOPROTEIN"/>
    <property type="match status" value="1"/>
</dbReference>
<evidence type="ECO:0000259" key="2">
    <source>
        <dbReference type="SMART" id="SM00854"/>
    </source>
</evidence>
<dbReference type="InterPro" id="IPR019079">
    <property type="entry name" value="Capsule_synth_CapA"/>
</dbReference>
<dbReference type="RefSeq" id="WP_295698708.1">
    <property type="nucleotide sequence ID" value="NZ_CP145316.1"/>
</dbReference>
<dbReference type="Gene3D" id="3.60.21.10">
    <property type="match status" value="1"/>
</dbReference>
<dbReference type="InterPro" id="IPR029052">
    <property type="entry name" value="Metallo-depent_PP-like"/>
</dbReference>
<evidence type="ECO:0000256" key="1">
    <source>
        <dbReference type="ARBA" id="ARBA00005662"/>
    </source>
</evidence>
<evidence type="ECO:0000313" key="4">
    <source>
        <dbReference type="Proteomes" id="UP001434737"/>
    </source>
</evidence>
<dbReference type="CDD" id="cd07381">
    <property type="entry name" value="MPP_CapA"/>
    <property type="match status" value="1"/>
</dbReference>
<keyword evidence="3" id="KW-0378">Hydrolase</keyword>
<dbReference type="Pfam" id="PF09587">
    <property type="entry name" value="PGA_cap"/>
    <property type="match status" value="1"/>
</dbReference>
<protein>
    <submittedName>
        <fullName evidence="3">CapA family protein</fullName>
        <ecNumber evidence="3">3.1.-.-</ecNumber>
    </submittedName>
</protein>
<dbReference type="PANTHER" id="PTHR33393">
    <property type="entry name" value="POLYGLUTAMINE SYNTHESIS ACCESSORY PROTEIN RV0574C-RELATED"/>
    <property type="match status" value="1"/>
</dbReference>
<evidence type="ECO:0000313" key="3">
    <source>
        <dbReference type="EMBL" id="XAM17301.1"/>
    </source>
</evidence>
<sequence length="364" mass="41351">MRFYRHIMIYGVSLLLLGGCFGSKVGEVQPEGISTKEGDIITISFVGDNILGDYYGSNGETFNWYFKKVGGDYGYFFAKVKHIFENDDMSLANLEGPLTTHNGDRLIKPFAFKGDPSYVEILKRGGIEAVNIANNHTRDYGMQGFKDTQTHLKNAQIFYSGEGILSIYEIRGKKIGMAGHRGWNLGIKEQVKNEIKALREKGADIVIFSFHWGEEREHYPNKIQQEIGRFAIDNGADIIIGHHPHVLQGIEEYKGKKIIYSLGNFVYGGAKNPADKDSIIYQVRFAFNDGQKRLESLSKDMIYITHPKVEQIVHLPQWSELHSFIPVRISGERSFNNYQPIIAEGVDKERIIKRMDTYSSPLNQ</sequence>
<dbReference type="GO" id="GO:0016787">
    <property type="term" value="F:hydrolase activity"/>
    <property type="evidence" value="ECO:0007669"/>
    <property type="project" value="UniProtKB-KW"/>
</dbReference>
<dbReference type="SUPFAM" id="SSF56300">
    <property type="entry name" value="Metallo-dependent phosphatases"/>
    <property type="match status" value="1"/>
</dbReference>
<organism evidence="3 4">
    <name type="scientific">Helicobacter mastomyrinus</name>
    <dbReference type="NCBI Taxonomy" id="287948"/>
    <lineage>
        <taxon>Bacteria</taxon>
        <taxon>Pseudomonadati</taxon>
        <taxon>Campylobacterota</taxon>
        <taxon>Epsilonproteobacteria</taxon>
        <taxon>Campylobacterales</taxon>
        <taxon>Helicobacteraceae</taxon>
        <taxon>Helicobacter</taxon>
    </lineage>
</organism>
<dbReference type="SMART" id="SM00854">
    <property type="entry name" value="PGA_cap"/>
    <property type="match status" value="1"/>
</dbReference>
<feature type="domain" description="Capsule synthesis protein CapA" evidence="2">
    <location>
        <begin position="42"/>
        <end position="269"/>
    </location>
</feature>
<proteinExistence type="inferred from homology"/>
<keyword evidence="4" id="KW-1185">Reference proteome</keyword>
<gene>
    <name evidence="3" type="ORF">V3I05_06330</name>
</gene>
<comment type="similarity">
    <text evidence="1">Belongs to the CapA family.</text>
</comment>
<dbReference type="EC" id="3.1.-.-" evidence="3"/>
<dbReference type="Proteomes" id="UP001434737">
    <property type="component" value="Chromosome"/>
</dbReference>
<accession>A0ABZ3F5F1</accession>
<dbReference type="PANTHER" id="PTHR33393:SF13">
    <property type="entry name" value="PGA BIOSYNTHESIS PROTEIN CAPA"/>
    <property type="match status" value="1"/>
</dbReference>
<dbReference type="InterPro" id="IPR052169">
    <property type="entry name" value="CW_Biosynth-Accessory"/>
</dbReference>
<dbReference type="EMBL" id="CP145316">
    <property type="protein sequence ID" value="XAM17301.1"/>
    <property type="molecule type" value="Genomic_DNA"/>
</dbReference>
<reference evidence="3 4" key="1">
    <citation type="submission" date="2024-02" db="EMBL/GenBank/DDBJ databases">
        <title>Genome and pathogenicity analysis of Helicobacter mastomyrinus isolated from mice.</title>
        <authorList>
            <person name="Zhu L."/>
        </authorList>
    </citation>
    <scope>NUCLEOTIDE SEQUENCE [LARGE SCALE GENOMIC DNA]</scope>
    <source>
        <strain evidence="3 4">Hm-17</strain>
    </source>
</reference>
<name>A0ABZ3F5F1_9HELI</name>